<reference evidence="1" key="1">
    <citation type="submission" date="2019-09" db="EMBL/GenBank/DDBJ databases">
        <authorList>
            <person name="Zhang L."/>
        </authorList>
    </citation>
    <scope>NUCLEOTIDE SEQUENCE</scope>
</reference>
<dbReference type="EMBL" id="LR722340">
    <property type="protein sequence ID" value="VVW91551.1"/>
    <property type="molecule type" value="Genomic_DNA"/>
</dbReference>
<gene>
    <name evidence="1" type="ORF">NYM_LOCUS30960</name>
</gene>
<dbReference type="AlphaFoldDB" id="A0A5K1HQS3"/>
<evidence type="ECO:0000313" key="1">
    <source>
        <dbReference type="EMBL" id="VVW91551.1"/>
    </source>
</evidence>
<organism evidence="1">
    <name type="scientific">Nymphaea colorata</name>
    <name type="common">pocket water lily</name>
    <dbReference type="NCBI Taxonomy" id="210225"/>
    <lineage>
        <taxon>Eukaryota</taxon>
        <taxon>Viridiplantae</taxon>
        <taxon>Streptophyta</taxon>
        <taxon>Embryophyta</taxon>
        <taxon>Tracheophyta</taxon>
        <taxon>Spermatophyta</taxon>
        <taxon>Magnoliopsida</taxon>
        <taxon>Nymphaeales</taxon>
        <taxon>Nymphaeaceae</taxon>
        <taxon>Nymphaea</taxon>
    </lineage>
</organism>
<protein>
    <submittedName>
        <fullName evidence="1">Uncharacterized protein</fullName>
    </submittedName>
</protein>
<accession>A0A5K1HQS3</accession>
<sequence>MRHLNGVVVCGGGVSAGVSEWWIPSGPGKFPLYASQVSEYDRDPCPRRLEGIPSCHFITLDVPGM</sequence>
<name>A0A5K1HQS3_9MAGN</name>
<proteinExistence type="predicted"/>